<dbReference type="OrthoDB" id="2745718at2759"/>
<evidence type="ECO:0000313" key="2">
    <source>
        <dbReference type="EMBL" id="KAG7532030.1"/>
    </source>
</evidence>
<organism evidence="2 3">
    <name type="scientific">Filobasidium floriforme</name>
    <dbReference type="NCBI Taxonomy" id="5210"/>
    <lineage>
        <taxon>Eukaryota</taxon>
        <taxon>Fungi</taxon>
        <taxon>Dikarya</taxon>
        <taxon>Basidiomycota</taxon>
        <taxon>Agaricomycotina</taxon>
        <taxon>Tremellomycetes</taxon>
        <taxon>Filobasidiales</taxon>
        <taxon>Filobasidiaceae</taxon>
        <taxon>Filobasidium</taxon>
    </lineage>
</organism>
<accession>A0A8K0JJS8</accession>
<gene>
    <name evidence="2" type="ORF">FFLO_03905</name>
</gene>
<evidence type="ECO:0000313" key="3">
    <source>
        <dbReference type="Proteomes" id="UP000812966"/>
    </source>
</evidence>
<protein>
    <submittedName>
        <fullName evidence="2">Uncharacterized protein</fullName>
    </submittedName>
</protein>
<name>A0A8K0JJS8_9TREE</name>
<dbReference type="Proteomes" id="UP000812966">
    <property type="component" value="Unassembled WGS sequence"/>
</dbReference>
<dbReference type="EMBL" id="JABELV010000076">
    <property type="protein sequence ID" value="KAG7532030.1"/>
    <property type="molecule type" value="Genomic_DNA"/>
</dbReference>
<comment type="caution">
    <text evidence="2">The sequence shown here is derived from an EMBL/GenBank/DDBJ whole genome shotgun (WGS) entry which is preliminary data.</text>
</comment>
<sequence length="539" mass="60829">MVDNPSSPLSAQEKLSELLTRQQNWLALKPRVTEELVIEGSTSVYEMQEGMFLWCPRERPEKLAEEVQLWGLPMGEPGLRKRVDMAFRGTGRGILDVHLDPTQDLLILSEALPSSRYHDRPTPPSSTSRDPTPLQKYTFLTLSTLQPHPLAPPNSKETPLLGPPLFPLNTIVSQLLQVYGDVFAVLTIPVEVRSGRIYNQELNVWNWKTGEHLCQYRLPLSLCQASFALLTATEFMITLHRPDDDPTAEIYTFDRSALPTASKNPSLYPVPMAQFRLLPLEEDVQVDLDMRPDPPFPTAQGHAGNDLGPSKPFGDNPEEGVLVFNMTVMTATADDFTHVVIVASKAGMLELARRRYSSCLDRAEEYYLGQGVLIGNEDYDLRRDLTLEWELWGSVYTRIFEDNTLGVNWVCFVHGYRYARLCRRSDEPVQRPRLGPYQIEVLDFSPNATFSFRERDHTNGPVCELEDGTQQTLVSRLSILNNPFLFRKTIMSSLPYVVTTTGKKYLTEGVMIGDSSLIISRAEGYGDGQIRQTLTVLAM</sequence>
<reference evidence="2" key="1">
    <citation type="submission" date="2020-04" db="EMBL/GenBank/DDBJ databases">
        <title>Analysis of mating type loci in Filobasidium floriforme.</title>
        <authorList>
            <person name="Nowrousian M."/>
        </authorList>
    </citation>
    <scope>NUCLEOTIDE SEQUENCE</scope>
    <source>
        <strain evidence="2">CBS 6242</strain>
    </source>
</reference>
<evidence type="ECO:0000256" key="1">
    <source>
        <dbReference type="SAM" id="MobiDB-lite"/>
    </source>
</evidence>
<feature type="region of interest" description="Disordered" evidence="1">
    <location>
        <begin position="292"/>
        <end position="312"/>
    </location>
</feature>
<keyword evidence="3" id="KW-1185">Reference proteome</keyword>
<proteinExistence type="predicted"/>
<dbReference type="AlphaFoldDB" id="A0A8K0JJS8"/>